<gene>
    <name evidence="1" type="ORF">SDC9_158340</name>
</gene>
<sequence length="94" mass="10898">MDQLTVWIEISEEAVGYFRLPGIVLQFFPVFNQFRAFYFHLFAQSSLINDTFRIRISSTRRDNLLAVSPGVHGYHVARHGYVGHRPNGFKRLGN</sequence>
<dbReference type="AlphaFoldDB" id="A0A645FCH1"/>
<reference evidence="1" key="1">
    <citation type="submission" date="2019-08" db="EMBL/GenBank/DDBJ databases">
        <authorList>
            <person name="Kucharzyk K."/>
            <person name="Murdoch R.W."/>
            <person name="Higgins S."/>
            <person name="Loffler F."/>
        </authorList>
    </citation>
    <scope>NUCLEOTIDE SEQUENCE</scope>
</reference>
<comment type="caution">
    <text evidence="1">The sequence shown here is derived from an EMBL/GenBank/DDBJ whole genome shotgun (WGS) entry which is preliminary data.</text>
</comment>
<name>A0A645FCH1_9ZZZZ</name>
<protein>
    <submittedName>
        <fullName evidence="1">Uncharacterized protein</fullName>
    </submittedName>
</protein>
<accession>A0A645FCH1</accession>
<dbReference type="EMBL" id="VSSQ01057238">
    <property type="protein sequence ID" value="MPN11039.1"/>
    <property type="molecule type" value="Genomic_DNA"/>
</dbReference>
<proteinExistence type="predicted"/>
<organism evidence="1">
    <name type="scientific">bioreactor metagenome</name>
    <dbReference type="NCBI Taxonomy" id="1076179"/>
    <lineage>
        <taxon>unclassified sequences</taxon>
        <taxon>metagenomes</taxon>
        <taxon>ecological metagenomes</taxon>
    </lineage>
</organism>
<evidence type="ECO:0000313" key="1">
    <source>
        <dbReference type="EMBL" id="MPN11039.1"/>
    </source>
</evidence>